<dbReference type="Gene3D" id="1.20.1250.20">
    <property type="entry name" value="MFS general substrate transporter like domains"/>
    <property type="match status" value="1"/>
</dbReference>
<dbReference type="PANTHER" id="PTHR23513:SF9">
    <property type="entry name" value="ENTEROBACTIN EXPORTER ENTS"/>
    <property type="match status" value="1"/>
</dbReference>
<feature type="transmembrane region" description="Helical" evidence="8">
    <location>
        <begin position="113"/>
        <end position="133"/>
    </location>
</feature>
<evidence type="ECO:0000256" key="8">
    <source>
        <dbReference type="SAM" id="Phobius"/>
    </source>
</evidence>
<evidence type="ECO:0000256" key="7">
    <source>
        <dbReference type="SAM" id="MobiDB-lite"/>
    </source>
</evidence>
<protein>
    <submittedName>
        <fullName evidence="10">MFS transporter</fullName>
    </submittedName>
</protein>
<comment type="subcellular location">
    <subcellularLocation>
        <location evidence="1">Cell inner membrane</location>
        <topology evidence="1">Multi-pass membrane protein</topology>
    </subcellularLocation>
</comment>
<dbReference type="EMBL" id="JAAGMD010000391">
    <property type="protein sequence ID" value="NEA87079.1"/>
    <property type="molecule type" value="Genomic_DNA"/>
</dbReference>
<comment type="caution">
    <text evidence="10">The sequence shown here is derived from an EMBL/GenBank/DDBJ whole genome shotgun (WGS) entry which is preliminary data.</text>
</comment>
<organism evidence="10">
    <name type="scientific">Streptomyces sp. SID14436</name>
    <dbReference type="NCBI Taxonomy" id="2706070"/>
    <lineage>
        <taxon>Bacteria</taxon>
        <taxon>Bacillati</taxon>
        <taxon>Actinomycetota</taxon>
        <taxon>Actinomycetes</taxon>
        <taxon>Kitasatosporales</taxon>
        <taxon>Streptomycetaceae</taxon>
        <taxon>Streptomyces</taxon>
    </lineage>
</organism>
<dbReference type="AlphaFoldDB" id="A0A6G3QUA4"/>
<evidence type="ECO:0000256" key="3">
    <source>
        <dbReference type="ARBA" id="ARBA00022475"/>
    </source>
</evidence>
<dbReference type="SUPFAM" id="SSF103473">
    <property type="entry name" value="MFS general substrate transporter"/>
    <property type="match status" value="1"/>
</dbReference>
<dbReference type="InterPro" id="IPR020846">
    <property type="entry name" value="MFS_dom"/>
</dbReference>
<dbReference type="InterPro" id="IPR010290">
    <property type="entry name" value="TM_effector"/>
</dbReference>
<dbReference type="PANTHER" id="PTHR23513">
    <property type="entry name" value="INTEGRAL MEMBRANE EFFLUX PROTEIN-RELATED"/>
    <property type="match status" value="1"/>
</dbReference>
<sequence length="453" mass="46623">MTSKLSAVLPDLSPWRSSRDFRLLWVQGLITYFGSFMALVALPLQIKELTGSPLAVGVMGAVELVPLVVFGLYGGALADAVDRGRVILLTEAGLGLLAVILLVNAMLPEPMLWPLYVVAAGVAALAGLQRPALDSLLARIVPHDQLPAAAALNALRWQTGAIAGPAVAGLVVAYAGNAYAYATTVVCFAVSVVLCLRLSPAPPAENADKPSLRGIAEGARYAWSRPVLLGTYAVDLAAMFFAFPNAIFPFLADELDADWSLGLMYAAGSVGSVLVSLTSGWVSRVRRHGLLVVCGAAGWGAAIAAAGLLTDIWLVLVCLAVAGAGDMLSGLGRSTIWNQTVPDELRGRLAGIEVLSYSVGPQLGQVRAGAMAGWTGTRPAFWTGGLACVASVGLLAAVLPRLVTYDAQTDEDALRRRAAHLVASGGPGATDAATGGSGPAGEGPATADRLPKV</sequence>
<feature type="transmembrane region" description="Helical" evidence="8">
    <location>
        <begin position="21"/>
        <end position="42"/>
    </location>
</feature>
<dbReference type="RefSeq" id="WP_164438383.1">
    <property type="nucleotide sequence ID" value="NZ_JAAGMD010000391.1"/>
</dbReference>
<dbReference type="GO" id="GO:0005886">
    <property type="term" value="C:plasma membrane"/>
    <property type="evidence" value="ECO:0007669"/>
    <property type="project" value="UniProtKB-SubCell"/>
</dbReference>
<evidence type="ECO:0000256" key="5">
    <source>
        <dbReference type="ARBA" id="ARBA00022989"/>
    </source>
</evidence>
<feature type="transmembrane region" description="Helical" evidence="8">
    <location>
        <begin position="154"/>
        <end position="173"/>
    </location>
</feature>
<feature type="transmembrane region" description="Helical" evidence="8">
    <location>
        <begin position="54"/>
        <end position="74"/>
    </location>
</feature>
<proteinExistence type="predicted"/>
<feature type="transmembrane region" description="Helical" evidence="8">
    <location>
        <begin position="227"/>
        <end position="251"/>
    </location>
</feature>
<feature type="transmembrane region" description="Helical" evidence="8">
    <location>
        <begin position="289"/>
        <end position="322"/>
    </location>
</feature>
<evidence type="ECO:0000259" key="9">
    <source>
        <dbReference type="PROSITE" id="PS50850"/>
    </source>
</evidence>
<accession>A0A6G3QUA4</accession>
<dbReference type="Pfam" id="PF05977">
    <property type="entry name" value="MFS_3"/>
    <property type="match status" value="1"/>
</dbReference>
<dbReference type="GO" id="GO:0022857">
    <property type="term" value="F:transmembrane transporter activity"/>
    <property type="evidence" value="ECO:0007669"/>
    <property type="project" value="InterPro"/>
</dbReference>
<keyword evidence="5 8" id="KW-1133">Transmembrane helix</keyword>
<feature type="region of interest" description="Disordered" evidence="7">
    <location>
        <begin position="424"/>
        <end position="453"/>
    </location>
</feature>
<evidence type="ECO:0000256" key="1">
    <source>
        <dbReference type="ARBA" id="ARBA00004429"/>
    </source>
</evidence>
<name>A0A6G3QUA4_9ACTN</name>
<evidence type="ECO:0000313" key="10">
    <source>
        <dbReference type="EMBL" id="NEA87079.1"/>
    </source>
</evidence>
<evidence type="ECO:0000256" key="6">
    <source>
        <dbReference type="ARBA" id="ARBA00023136"/>
    </source>
</evidence>
<dbReference type="CDD" id="cd06173">
    <property type="entry name" value="MFS_MefA_like"/>
    <property type="match status" value="1"/>
</dbReference>
<evidence type="ECO:0000256" key="4">
    <source>
        <dbReference type="ARBA" id="ARBA00022692"/>
    </source>
</evidence>
<dbReference type="InterPro" id="IPR036259">
    <property type="entry name" value="MFS_trans_sf"/>
</dbReference>
<keyword evidence="2" id="KW-0813">Transport</keyword>
<reference evidence="10" key="1">
    <citation type="submission" date="2020-01" db="EMBL/GenBank/DDBJ databases">
        <title>Insect and environment-associated Actinomycetes.</title>
        <authorList>
            <person name="Currrie C."/>
            <person name="Chevrette M."/>
            <person name="Carlson C."/>
            <person name="Stubbendieck R."/>
            <person name="Wendt-Pienkowski E."/>
        </authorList>
    </citation>
    <scope>NUCLEOTIDE SEQUENCE</scope>
    <source>
        <strain evidence="10">SID14436</strain>
    </source>
</reference>
<feature type="transmembrane region" description="Helical" evidence="8">
    <location>
        <begin position="179"/>
        <end position="199"/>
    </location>
</feature>
<gene>
    <name evidence="10" type="ORF">G3I53_13735</name>
</gene>
<evidence type="ECO:0000256" key="2">
    <source>
        <dbReference type="ARBA" id="ARBA00022448"/>
    </source>
</evidence>
<keyword evidence="3" id="KW-1003">Cell membrane</keyword>
<feature type="transmembrane region" description="Helical" evidence="8">
    <location>
        <begin position="263"/>
        <end position="282"/>
    </location>
</feature>
<feature type="transmembrane region" description="Helical" evidence="8">
    <location>
        <begin position="380"/>
        <end position="399"/>
    </location>
</feature>
<keyword evidence="4 8" id="KW-0812">Transmembrane</keyword>
<keyword evidence="6 8" id="KW-0472">Membrane</keyword>
<dbReference type="PROSITE" id="PS50850">
    <property type="entry name" value="MFS"/>
    <property type="match status" value="1"/>
</dbReference>
<feature type="transmembrane region" description="Helical" evidence="8">
    <location>
        <begin position="86"/>
        <end position="107"/>
    </location>
</feature>
<feature type="domain" description="Major facilitator superfamily (MFS) profile" evidence="9">
    <location>
        <begin position="20"/>
        <end position="403"/>
    </location>
</feature>